<feature type="region of interest" description="Disordered" evidence="1">
    <location>
        <begin position="73"/>
        <end position="120"/>
    </location>
</feature>
<evidence type="ECO:0000256" key="1">
    <source>
        <dbReference type="SAM" id="MobiDB-lite"/>
    </source>
</evidence>
<dbReference type="EMBL" id="JAWNGG020000012">
    <property type="protein sequence ID" value="KAK9309359.1"/>
    <property type="molecule type" value="Genomic_DNA"/>
</dbReference>
<reference evidence="2 3" key="1">
    <citation type="submission" date="2024-05" db="EMBL/GenBank/DDBJ databases">
        <title>The nuclear and mitochondrial genome assemblies of Tetragonisca angustula (Apidae: Meliponini), a tiny yet remarkable pollinator in the Neotropics.</title>
        <authorList>
            <person name="Ferrari R."/>
            <person name="Ricardo P.C."/>
            <person name="Dias F.C."/>
            <person name="Araujo N.S."/>
            <person name="Soares D.O."/>
            <person name="Zhou Q.-S."/>
            <person name="Zhu C.-D."/>
            <person name="Coutinho L."/>
            <person name="Airas M.C."/>
            <person name="Batista T.M."/>
        </authorList>
    </citation>
    <scope>NUCLEOTIDE SEQUENCE [LARGE SCALE GENOMIC DNA]</scope>
    <source>
        <strain evidence="2">ASF017062</strain>
        <tissue evidence="2">Abdomen</tissue>
    </source>
</reference>
<protein>
    <submittedName>
        <fullName evidence="2">Uncharacterized protein</fullName>
    </submittedName>
</protein>
<evidence type="ECO:0000313" key="3">
    <source>
        <dbReference type="Proteomes" id="UP001432146"/>
    </source>
</evidence>
<evidence type="ECO:0000313" key="2">
    <source>
        <dbReference type="EMBL" id="KAK9309359.1"/>
    </source>
</evidence>
<keyword evidence="3" id="KW-1185">Reference proteome</keyword>
<sequence length="154" mass="17272">MERMSINTVGSRRPCEWKNKSAGFMRQDFKQTRGASARSCVSTPVDVSSADVLKRSGRLLCLEDHFTATVLYTPEEESSSENSPPDLAEHVAASPSTLRRSFKVEKSNDRRESPPNGYIPSWSEYLHAATLSLPKSPYYVNHRNTHDPLATSRN</sequence>
<name>A0AAW1ALK4_9HYME</name>
<gene>
    <name evidence="2" type="ORF">QLX08_000977</name>
</gene>
<comment type="caution">
    <text evidence="2">The sequence shown here is derived from an EMBL/GenBank/DDBJ whole genome shotgun (WGS) entry which is preliminary data.</text>
</comment>
<dbReference type="Proteomes" id="UP001432146">
    <property type="component" value="Unassembled WGS sequence"/>
</dbReference>
<proteinExistence type="predicted"/>
<organism evidence="2 3">
    <name type="scientific">Tetragonisca angustula</name>
    <dbReference type="NCBI Taxonomy" id="166442"/>
    <lineage>
        <taxon>Eukaryota</taxon>
        <taxon>Metazoa</taxon>
        <taxon>Ecdysozoa</taxon>
        <taxon>Arthropoda</taxon>
        <taxon>Hexapoda</taxon>
        <taxon>Insecta</taxon>
        <taxon>Pterygota</taxon>
        <taxon>Neoptera</taxon>
        <taxon>Endopterygota</taxon>
        <taxon>Hymenoptera</taxon>
        <taxon>Apocrita</taxon>
        <taxon>Aculeata</taxon>
        <taxon>Apoidea</taxon>
        <taxon>Anthophila</taxon>
        <taxon>Apidae</taxon>
        <taxon>Tetragonisca</taxon>
    </lineage>
</organism>
<dbReference type="AlphaFoldDB" id="A0AAW1ALK4"/>
<accession>A0AAW1ALK4</accession>
<feature type="compositionally biased region" description="Basic and acidic residues" evidence="1">
    <location>
        <begin position="102"/>
        <end position="113"/>
    </location>
</feature>